<comment type="similarity">
    <text evidence="5">Belongs to the class-II pyridoxal-phosphate-dependent aminotransferase family. MalY/PatB cystathionine beta-lyase subfamily.</text>
</comment>
<dbReference type="STRING" id="1450648.CLORY_00820"/>
<evidence type="ECO:0000256" key="3">
    <source>
        <dbReference type="ARBA" id="ARBA00022898"/>
    </source>
</evidence>
<dbReference type="AlphaFoldDB" id="A0A1V4IYD6"/>
<evidence type="ECO:0000313" key="7">
    <source>
        <dbReference type="EMBL" id="OPJ65082.1"/>
    </source>
</evidence>
<gene>
    <name evidence="7" type="primary">patB_1</name>
    <name evidence="7" type="ORF">CLORY_00820</name>
</gene>
<dbReference type="OrthoDB" id="9802872at2"/>
<organism evidence="7 8">
    <name type="scientific">Clostridium oryzae</name>
    <dbReference type="NCBI Taxonomy" id="1450648"/>
    <lineage>
        <taxon>Bacteria</taxon>
        <taxon>Bacillati</taxon>
        <taxon>Bacillota</taxon>
        <taxon>Clostridia</taxon>
        <taxon>Eubacteriales</taxon>
        <taxon>Clostridiaceae</taxon>
        <taxon>Clostridium</taxon>
    </lineage>
</organism>
<evidence type="ECO:0000259" key="6">
    <source>
        <dbReference type="Pfam" id="PF00155"/>
    </source>
</evidence>
<evidence type="ECO:0000256" key="2">
    <source>
        <dbReference type="ARBA" id="ARBA00012224"/>
    </source>
</evidence>
<protein>
    <recommendedName>
        <fullName evidence="2">cysteine-S-conjugate beta-lyase</fullName>
        <ecNumber evidence="2">4.4.1.13</ecNumber>
    </recommendedName>
</protein>
<dbReference type="InterPro" id="IPR004839">
    <property type="entry name" value="Aminotransferase_I/II_large"/>
</dbReference>
<dbReference type="InterPro" id="IPR015424">
    <property type="entry name" value="PyrdxlP-dep_Trfase"/>
</dbReference>
<evidence type="ECO:0000256" key="1">
    <source>
        <dbReference type="ARBA" id="ARBA00001933"/>
    </source>
</evidence>
<evidence type="ECO:0000256" key="5">
    <source>
        <dbReference type="ARBA" id="ARBA00037974"/>
    </source>
</evidence>
<dbReference type="EMBL" id="MZGV01000001">
    <property type="protein sequence ID" value="OPJ65082.1"/>
    <property type="molecule type" value="Genomic_DNA"/>
</dbReference>
<dbReference type="GO" id="GO:0030170">
    <property type="term" value="F:pyridoxal phosphate binding"/>
    <property type="evidence" value="ECO:0007669"/>
    <property type="project" value="InterPro"/>
</dbReference>
<dbReference type="NCBIfam" id="TIGR04350">
    <property type="entry name" value="C_S_lyase_PatB"/>
    <property type="match status" value="1"/>
</dbReference>
<dbReference type="Gene3D" id="3.90.1150.10">
    <property type="entry name" value="Aspartate Aminotransferase, domain 1"/>
    <property type="match status" value="1"/>
</dbReference>
<sequence length="387" mass="44286">MHYNFDEIYERRKTNSVKWSSEDSDVLPLWVADMDFKVPPAVTDALVKKAEEGIFGYNILPQEYYDAICNWWKRRHNWSIKKDWIVFSPGIVTALNIILEGITKPGDKVLLQTPVYHPFYKVIKNNKCDLIENPLKVINGKYCMDFEDLEQKIAANNVKVMILCSPHNPVGRVWTEDELRKIGDICLKHNVIVISDEIHCDLVYSPNVHIPFASISEEFLNNSITCTAPSKTFNLAGLQISNIIVPNEKLRTKVEAAFARNTIGEPTSFAITAAIAAYNQGEQWLDELIKYLYGNYEFLKEFLEEKLPELKVAHLEGTYLTWVDCSALPYKGDQLKDFFLEKAKLWFNEGIMFGAAGKEFIRINIACPRSTLAEALSRMEKAIKAFV</sequence>
<dbReference type="Pfam" id="PF00155">
    <property type="entry name" value="Aminotran_1_2"/>
    <property type="match status" value="1"/>
</dbReference>
<dbReference type="InterPro" id="IPR015421">
    <property type="entry name" value="PyrdxlP-dep_Trfase_major"/>
</dbReference>
<reference evidence="7 8" key="1">
    <citation type="submission" date="2017-03" db="EMBL/GenBank/DDBJ databases">
        <title>Genome sequence of Clostridium oryzae DSM 28571.</title>
        <authorList>
            <person name="Poehlein A."/>
            <person name="Daniel R."/>
        </authorList>
    </citation>
    <scope>NUCLEOTIDE SEQUENCE [LARGE SCALE GENOMIC DNA]</scope>
    <source>
        <strain evidence="7 8">DSM 28571</strain>
    </source>
</reference>
<keyword evidence="3" id="KW-0663">Pyridoxal phosphate</keyword>
<dbReference type="GO" id="GO:0047804">
    <property type="term" value="F:cysteine-S-conjugate beta-lyase activity"/>
    <property type="evidence" value="ECO:0007669"/>
    <property type="project" value="UniProtKB-EC"/>
</dbReference>
<proteinExistence type="inferred from homology"/>
<dbReference type="EC" id="4.4.1.13" evidence="2"/>
<dbReference type="PANTHER" id="PTHR43525:SF1">
    <property type="entry name" value="PROTEIN MALY"/>
    <property type="match status" value="1"/>
</dbReference>
<dbReference type="Gene3D" id="3.40.640.10">
    <property type="entry name" value="Type I PLP-dependent aspartate aminotransferase-like (Major domain)"/>
    <property type="match status" value="1"/>
</dbReference>
<keyword evidence="4 7" id="KW-0456">Lyase</keyword>
<dbReference type="SUPFAM" id="SSF53383">
    <property type="entry name" value="PLP-dependent transferases"/>
    <property type="match status" value="1"/>
</dbReference>
<dbReference type="InterPro" id="IPR027619">
    <property type="entry name" value="C-S_lyase_PatB-like"/>
</dbReference>
<comment type="cofactor">
    <cofactor evidence="1">
        <name>pyridoxal 5'-phosphate</name>
        <dbReference type="ChEBI" id="CHEBI:597326"/>
    </cofactor>
</comment>
<dbReference type="CDD" id="cd00609">
    <property type="entry name" value="AAT_like"/>
    <property type="match status" value="1"/>
</dbReference>
<dbReference type="Proteomes" id="UP000190080">
    <property type="component" value="Unassembled WGS sequence"/>
</dbReference>
<evidence type="ECO:0000313" key="8">
    <source>
        <dbReference type="Proteomes" id="UP000190080"/>
    </source>
</evidence>
<name>A0A1V4IYD6_9CLOT</name>
<dbReference type="RefSeq" id="WP_079421604.1">
    <property type="nucleotide sequence ID" value="NZ_MZGV01000001.1"/>
</dbReference>
<comment type="caution">
    <text evidence="7">The sequence shown here is derived from an EMBL/GenBank/DDBJ whole genome shotgun (WGS) entry which is preliminary data.</text>
</comment>
<evidence type="ECO:0000256" key="4">
    <source>
        <dbReference type="ARBA" id="ARBA00023239"/>
    </source>
</evidence>
<dbReference type="InterPro" id="IPR051798">
    <property type="entry name" value="Class-II_PLP-Dep_Aminotrans"/>
</dbReference>
<dbReference type="PANTHER" id="PTHR43525">
    <property type="entry name" value="PROTEIN MALY"/>
    <property type="match status" value="1"/>
</dbReference>
<keyword evidence="8" id="KW-1185">Reference proteome</keyword>
<feature type="domain" description="Aminotransferase class I/classII large" evidence="6">
    <location>
        <begin position="25"/>
        <end position="378"/>
    </location>
</feature>
<dbReference type="InterPro" id="IPR015422">
    <property type="entry name" value="PyrdxlP-dep_Trfase_small"/>
</dbReference>
<accession>A0A1V4IYD6</accession>